<dbReference type="HOGENOM" id="CLU_850849_0_0_1"/>
<evidence type="ECO:0000256" key="2">
    <source>
        <dbReference type="SAM" id="MobiDB-lite"/>
    </source>
</evidence>
<dbReference type="Gramene" id="ERN14901">
    <property type="protein sequence ID" value="ERN14901"/>
    <property type="gene ID" value="AMTR_s00032p00174300"/>
</dbReference>
<dbReference type="EMBL" id="KI392518">
    <property type="protein sequence ID" value="ERN14901.1"/>
    <property type="molecule type" value="Genomic_DNA"/>
</dbReference>
<feature type="transmembrane region" description="Helical" evidence="3">
    <location>
        <begin position="306"/>
        <end position="324"/>
    </location>
</feature>
<dbReference type="eggNOG" id="ENOG502QTIA">
    <property type="taxonomic scope" value="Eukaryota"/>
</dbReference>
<keyword evidence="1" id="KW-0175">Coiled coil</keyword>
<dbReference type="OMA" id="TRNAHIT"/>
<protein>
    <submittedName>
        <fullName evidence="4">Uncharacterized protein</fullName>
    </submittedName>
</protein>
<dbReference type="PANTHER" id="PTHR43049:SF1">
    <property type="entry name" value="EARLY ENDOSOME ANTIGEN"/>
    <property type="match status" value="1"/>
</dbReference>
<name>U5CP06_AMBTC</name>
<feature type="coiled-coil region" evidence="1">
    <location>
        <begin position="124"/>
        <end position="235"/>
    </location>
</feature>
<keyword evidence="5" id="KW-1185">Reference proteome</keyword>
<dbReference type="PANTHER" id="PTHR43049">
    <property type="entry name" value="EARLY ENDOSOME ANTIGEN"/>
    <property type="match status" value="1"/>
</dbReference>
<keyword evidence="3" id="KW-0472">Membrane</keyword>
<feature type="coiled-coil region" evidence="1">
    <location>
        <begin position="19"/>
        <end position="82"/>
    </location>
</feature>
<organism evidence="4 5">
    <name type="scientific">Amborella trichopoda</name>
    <dbReference type="NCBI Taxonomy" id="13333"/>
    <lineage>
        <taxon>Eukaryota</taxon>
        <taxon>Viridiplantae</taxon>
        <taxon>Streptophyta</taxon>
        <taxon>Embryophyta</taxon>
        <taxon>Tracheophyta</taxon>
        <taxon>Spermatophyta</taxon>
        <taxon>Magnoliopsida</taxon>
        <taxon>Amborellales</taxon>
        <taxon>Amborellaceae</taxon>
        <taxon>Amborella</taxon>
    </lineage>
</organism>
<evidence type="ECO:0000313" key="4">
    <source>
        <dbReference type="EMBL" id="ERN14901.1"/>
    </source>
</evidence>
<feature type="region of interest" description="Disordered" evidence="2">
    <location>
        <begin position="275"/>
        <end position="296"/>
    </location>
</feature>
<dbReference type="Proteomes" id="UP000017836">
    <property type="component" value="Unassembled WGS sequence"/>
</dbReference>
<evidence type="ECO:0000256" key="1">
    <source>
        <dbReference type="SAM" id="Coils"/>
    </source>
</evidence>
<evidence type="ECO:0000313" key="5">
    <source>
        <dbReference type="Proteomes" id="UP000017836"/>
    </source>
</evidence>
<sequence length="327" mass="36545">MEEHLSEGNTREKTLIANLESLKAELAEKSTLQTKLEELEEKLLLAEAQFQEQVVKLRAEAAEKESDLISKLEEHAAKLQDRDILAVQVADLHIAHTTLNEQHETLLKKDTEREAKMNEDMETRNAHITEIRSLKVLVSELEEKLKTTNLSLEEQKEIESTKEVERVGALKQVEELQQKLQQAEASLNEQGAKSGENLAVVNAEVEDLKKKLSEAAGLENKISVLESKLQLANAKLEDKGTVDIQKADVKNSLEVKYREIGLELKDTVEVKSRDIGSTVSSPSKKKSKRRAEAASTKTIEPSGMNFKFILGVAFVSIIVGIILGKRY</sequence>
<reference evidence="5" key="1">
    <citation type="journal article" date="2013" name="Science">
        <title>The Amborella genome and the evolution of flowering plants.</title>
        <authorList>
            <consortium name="Amborella Genome Project"/>
        </authorList>
    </citation>
    <scope>NUCLEOTIDE SEQUENCE [LARGE SCALE GENOMIC DNA]</scope>
</reference>
<evidence type="ECO:0000256" key="3">
    <source>
        <dbReference type="SAM" id="Phobius"/>
    </source>
</evidence>
<accession>U5CP06</accession>
<keyword evidence="3" id="KW-0812">Transmembrane</keyword>
<dbReference type="AlphaFoldDB" id="U5CP06"/>
<proteinExistence type="predicted"/>
<gene>
    <name evidence="4" type="ORF">AMTR_s00032p00174300</name>
</gene>
<keyword evidence="3" id="KW-1133">Transmembrane helix</keyword>